<evidence type="ECO:0000313" key="2">
    <source>
        <dbReference type="EMBL" id="KAK0038736.1"/>
    </source>
</evidence>
<dbReference type="InterPro" id="IPR017438">
    <property type="entry name" value="ATP-NAD_kinase_N"/>
</dbReference>
<reference evidence="2" key="1">
    <citation type="journal article" date="2023" name="PLoS Negl. Trop. Dis.">
        <title>A genome sequence for Biomphalaria pfeifferi, the major vector snail for the human-infecting parasite Schistosoma mansoni.</title>
        <authorList>
            <person name="Bu L."/>
            <person name="Lu L."/>
            <person name="Laidemitt M.R."/>
            <person name="Zhang S.M."/>
            <person name="Mutuku M."/>
            <person name="Mkoji G."/>
            <person name="Steinauer M."/>
            <person name="Loker E.S."/>
        </authorList>
    </citation>
    <scope>NUCLEOTIDE SEQUENCE</scope>
    <source>
        <strain evidence="2">KasaAsao</strain>
    </source>
</reference>
<dbReference type="InterPro" id="IPR016064">
    <property type="entry name" value="NAD/diacylglycerol_kinase_sf"/>
</dbReference>
<feature type="region of interest" description="Disordered" evidence="1">
    <location>
        <begin position="51"/>
        <end position="70"/>
    </location>
</feature>
<protein>
    <submittedName>
        <fullName evidence="2">Diacylglycerol kinase family lipid kinase</fullName>
    </submittedName>
</protein>
<dbReference type="Gene3D" id="3.40.50.10330">
    <property type="entry name" value="Probable inorganic polyphosphate/atp-NAD kinase, domain 1"/>
    <property type="match status" value="1"/>
</dbReference>
<dbReference type="AlphaFoldDB" id="A0AAD8ESU5"/>
<proteinExistence type="predicted"/>
<dbReference type="Proteomes" id="UP001233172">
    <property type="component" value="Unassembled WGS sequence"/>
</dbReference>
<organism evidence="2 3">
    <name type="scientific">Biomphalaria pfeifferi</name>
    <name type="common">Bloodfluke planorb</name>
    <name type="synonym">Freshwater snail</name>
    <dbReference type="NCBI Taxonomy" id="112525"/>
    <lineage>
        <taxon>Eukaryota</taxon>
        <taxon>Metazoa</taxon>
        <taxon>Spiralia</taxon>
        <taxon>Lophotrochozoa</taxon>
        <taxon>Mollusca</taxon>
        <taxon>Gastropoda</taxon>
        <taxon>Heterobranchia</taxon>
        <taxon>Euthyneura</taxon>
        <taxon>Panpulmonata</taxon>
        <taxon>Hygrophila</taxon>
        <taxon>Lymnaeoidea</taxon>
        <taxon>Planorbidae</taxon>
        <taxon>Biomphalaria</taxon>
    </lineage>
</organism>
<evidence type="ECO:0000256" key="1">
    <source>
        <dbReference type="SAM" id="MobiDB-lite"/>
    </source>
</evidence>
<comment type="caution">
    <text evidence="2">The sequence shown here is derived from an EMBL/GenBank/DDBJ whole genome shotgun (WGS) entry which is preliminary data.</text>
</comment>
<feature type="compositionally biased region" description="Polar residues" evidence="1">
    <location>
        <begin position="59"/>
        <end position="68"/>
    </location>
</feature>
<dbReference type="SUPFAM" id="SSF111331">
    <property type="entry name" value="NAD kinase/diacylglycerol kinase-like"/>
    <property type="match status" value="1"/>
</dbReference>
<dbReference type="GO" id="GO:0016301">
    <property type="term" value="F:kinase activity"/>
    <property type="evidence" value="ECO:0007669"/>
    <property type="project" value="UniProtKB-KW"/>
</dbReference>
<dbReference type="Gene3D" id="2.60.200.40">
    <property type="match status" value="1"/>
</dbReference>
<keyword evidence="3" id="KW-1185">Reference proteome</keyword>
<feature type="region of interest" description="Disordered" evidence="1">
    <location>
        <begin position="1"/>
        <end position="21"/>
    </location>
</feature>
<gene>
    <name evidence="2" type="ORF">Bpfe_031515</name>
</gene>
<name>A0AAD8ESU5_BIOPF</name>
<keyword evidence="2" id="KW-0418">Kinase</keyword>
<evidence type="ECO:0000313" key="3">
    <source>
        <dbReference type="Proteomes" id="UP001233172"/>
    </source>
</evidence>
<dbReference type="EMBL" id="JASAOG010000491">
    <property type="protein sequence ID" value="KAK0038736.1"/>
    <property type="molecule type" value="Genomic_DNA"/>
</dbReference>
<sequence length="272" mass="30260">MNLGPKIGTFRSPKYPPTNARYPIQISRNPSQSDRQQLPYRPMRTIVSHNRGSGAATRNAPSLETTSFAKPPNRFRHLSRRNRKLGCKCSPAKRPPTCRCGWRRHFASRHHGYLSMPNTTTKLAIIPSGTANDYAASLYQHASTNSSTTLKVDVGMIRHTNFQRYFLNVAGIGLTAHAALSSRPSPWLPARLRYTLGLMRTLTYGWRHTNTTLEIHSQIINAEKLLTLSVAIGSREGSFPLAPHAQLDDGKFNILLATGIATTRCIALTFPD</sequence>
<keyword evidence="2" id="KW-0808">Transferase</keyword>
<reference evidence="2" key="2">
    <citation type="submission" date="2023-04" db="EMBL/GenBank/DDBJ databases">
        <authorList>
            <person name="Bu L."/>
            <person name="Lu L."/>
            <person name="Laidemitt M.R."/>
            <person name="Zhang S.M."/>
            <person name="Mutuku M."/>
            <person name="Mkoji G."/>
            <person name="Steinauer M."/>
            <person name="Loker E.S."/>
        </authorList>
    </citation>
    <scope>NUCLEOTIDE SEQUENCE</scope>
    <source>
        <strain evidence="2">KasaAsao</strain>
        <tissue evidence="2">Whole Snail</tissue>
    </source>
</reference>
<accession>A0AAD8ESU5</accession>